<organism evidence="1 2">
    <name type="scientific">Ancylostoma ceylanicum</name>
    <dbReference type="NCBI Taxonomy" id="53326"/>
    <lineage>
        <taxon>Eukaryota</taxon>
        <taxon>Metazoa</taxon>
        <taxon>Ecdysozoa</taxon>
        <taxon>Nematoda</taxon>
        <taxon>Chromadorea</taxon>
        <taxon>Rhabditida</taxon>
        <taxon>Rhabditina</taxon>
        <taxon>Rhabditomorpha</taxon>
        <taxon>Strongyloidea</taxon>
        <taxon>Ancylostomatidae</taxon>
        <taxon>Ancylostomatinae</taxon>
        <taxon>Ancylostoma</taxon>
    </lineage>
</organism>
<name>A0A016WD94_9BILA</name>
<evidence type="ECO:0000313" key="1">
    <source>
        <dbReference type="EMBL" id="EYC37819.1"/>
    </source>
</evidence>
<evidence type="ECO:0000313" key="2">
    <source>
        <dbReference type="Proteomes" id="UP000024635"/>
    </source>
</evidence>
<reference evidence="2" key="1">
    <citation type="journal article" date="2015" name="Nat. Genet.">
        <title>The genome and transcriptome of the zoonotic hookworm Ancylostoma ceylanicum identify infection-specific gene families.</title>
        <authorList>
            <person name="Schwarz E.M."/>
            <person name="Hu Y."/>
            <person name="Antoshechkin I."/>
            <person name="Miller M.M."/>
            <person name="Sternberg P.W."/>
            <person name="Aroian R.V."/>
        </authorList>
    </citation>
    <scope>NUCLEOTIDE SEQUENCE</scope>
    <source>
        <strain evidence="2">HY135</strain>
    </source>
</reference>
<dbReference type="AlphaFoldDB" id="A0A016WD94"/>
<comment type="caution">
    <text evidence="1">The sequence shown here is derived from an EMBL/GenBank/DDBJ whole genome shotgun (WGS) entry which is preliminary data.</text>
</comment>
<dbReference type="EMBL" id="JARK01000364">
    <property type="protein sequence ID" value="EYC37819.1"/>
    <property type="molecule type" value="Genomic_DNA"/>
</dbReference>
<sequence>MASPRAPLYTAKITLQYNFVLPYYRSMKDVEPTARFPPSFSSQLEAESSVAAICYKKENNRTCKEKKSKTLKGVCNL</sequence>
<keyword evidence="2" id="KW-1185">Reference proteome</keyword>
<accession>A0A016WD94</accession>
<protein>
    <submittedName>
        <fullName evidence="1">Uncharacterized protein</fullName>
    </submittedName>
</protein>
<dbReference type="Proteomes" id="UP000024635">
    <property type="component" value="Unassembled WGS sequence"/>
</dbReference>
<gene>
    <name evidence="1" type="primary">Acey_s0764.g2150</name>
    <name evidence="1" type="ORF">Y032_0764g2150</name>
</gene>
<proteinExistence type="predicted"/>